<dbReference type="Pfam" id="PF04389">
    <property type="entry name" value="Peptidase_M28"/>
    <property type="match status" value="1"/>
</dbReference>
<keyword evidence="3" id="KW-0472">Membrane</keyword>
<sequence length="552" mass="60059">MAAMFTTAFFVVLVSTQVASQSSTANLEALLRDHFSANRHHVTNLPGKMAARDFIYDTWQVYGMQVFLHNFLTANSQYTGANVVGLWPGRYTGTAADRPVLLSAHYDTMRDTPGVDDNGSGLAALLESARLITSQPCLQDYTVVFTAFDLEEWEEATNPGSACSSLGCGSREFVNNILLPYLTQTGVSPADFRGAVVMDTIMNYNNSQGAQVIPAEQYFRVTPGLEDAYTSISNEGFRGNFLATISRDPYDSPVLNTFNRRWAGLSNQQYKTQSLKIPIKDIVRDMPGPPYGNVYQALIRGDFYNFWAGNANLTAVFLTDTGDLRGGMQGCYHHGCDDLSRVTPERLTFLQKTTNAVTATLWELANGATCTDPTSAVPKDFKTGLHMTGNLVLPYVPNDFRFTVTSYSTTGVVMATFSNDTLSLKLTGRFDDKTLQLTLRLSEPTKAFPGQIDPLQTMAWVMSGQVMTAAKGNLFYTGEVQGLFGPQGGAVSFAFLSSSGNDTSGQGVSTLSIIFFVSSGILFVLAVALYASTICKARTLDAPFTRDQSGTC</sequence>
<dbReference type="EMBL" id="OV696690">
    <property type="protein sequence ID" value="CAH1266425.1"/>
    <property type="molecule type" value="Genomic_DNA"/>
</dbReference>
<reference evidence="6" key="1">
    <citation type="submission" date="2022-01" db="EMBL/GenBank/DDBJ databases">
        <authorList>
            <person name="Braso-Vives M."/>
        </authorList>
    </citation>
    <scope>NUCLEOTIDE SEQUENCE</scope>
</reference>
<dbReference type="GO" id="GO:0006508">
    <property type="term" value="P:proteolysis"/>
    <property type="evidence" value="ECO:0007669"/>
    <property type="project" value="InterPro"/>
</dbReference>
<feature type="chain" id="PRO_5035451300" evidence="4">
    <location>
        <begin position="21"/>
        <end position="552"/>
    </location>
</feature>
<dbReference type="AlphaFoldDB" id="A0A8J9ZZJ1"/>
<keyword evidence="3" id="KW-1133">Transmembrane helix</keyword>
<evidence type="ECO:0000313" key="7">
    <source>
        <dbReference type="Proteomes" id="UP000838412"/>
    </source>
</evidence>
<evidence type="ECO:0000256" key="2">
    <source>
        <dbReference type="ARBA" id="ARBA00005634"/>
    </source>
</evidence>
<keyword evidence="3" id="KW-0812">Transmembrane</keyword>
<evidence type="ECO:0000256" key="1">
    <source>
        <dbReference type="ARBA" id="ARBA00001947"/>
    </source>
</evidence>
<dbReference type="GO" id="GO:0008235">
    <property type="term" value="F:metalloexopeptidase activity"/>
    <property type="evidence" value="ECO:0007669"/>
    <property type="project" value="InterPro"/>
</dbReference>
<feature type="domain" description="Peptidase M28" evidence="5">
    <location>
        <begin position="82"/>
        <end position="175"/>
    </location>
</feature>
<dbReference type="SUPFAM" id="SSF53187">
    <property type="entry name" value="Zn-dependent exopeptidases"/>
    <property type="match status" value="1"/>
</dbReference>
<keyword evidence="4" id="KW-0732">Signal</keyword>
<proteinExistence type="inferred from homology"/>
<accession>A0A8J9ZZJ1</accession>
<name>A0A8J9ZZJ1_BRALA</name>
<evidence type="ECO:0000256" key="4">
    <source>
        <dbReference type="SAM" id="SignalP"/>
    </source>
</evidence>
<keyword evidence="7" id="KW-1185">Reference proteome</keyword>
<comment type="cofactor">
    <cofactor evidence="1">
        <name>Zn(2+)</name>
        <dbReference type="ChEBI" id="CHEBI:29105"/>
    </cofactor>
</comment>
<organism evidence="6 7">
    <name type="scientific">Branchiostoma lanceolatum</name>
    <name type="common">Common lancelet</name>
    <name type="synonym">Amphioxus lanceolatum</name>
    <dbReference type="NCBI Taxonomy" id="7740"/>
    <lineage>
        <taxon>Eukaryota</taxon>
        <taxon>Metazoa</taxon>
        <taxon>Chordata</taxon>
        <taxon>Cephalochordata</taxon>
        <taxon>Leptocardii</taxon>
        <taxon>Amphioxiformes</taxon>
        <taxon>Branchiostomatidae</taxon>
        <taxon>Branchiostoma</taxon>
    </lineage>
</organism>
<evidence type="ECO:0000259" key="5">
    <source>
        <dbReference type="Pfam" id="PF04389"/>
    </source>
</evidence>
<dbReference type="PANTHER" id="PTHR12147">
    <property type="entry name" value="METALLOPEPTIDASE M28 FAMILY MEMBER"/>
    <property type="match status" value="1"/>
</dbReference>
<protein>
    <submittedName>
        <fullName evidence="6">Hypp3369 protein</fullName>
    </submittedName>
</protein>
<feature type="transmembrane region" description="Helical" evidence="3">
    <location>
        <begin position="511"/>
        <end position="531"/>
    </location>
</feature>
<gene>
    <name evidence="6" type="primary">Hypp3369</name>
    <name evidence="6" type="ORF">BLAG_LOCUS20024</name>
</gene>
<dbReference type="InterPro" id="IPR007484">
    <property type="entry name" value="Peptidase_M28"/>
</dbReference>
<dbReference type="OrthoDB" id="2214at2759"/>
<dbReference type="InterPro" id="IPR045175">
    <property type="entry name" value="M28_fam"/>
</dbReference>
<evidence type="ECO:0000313" key="6">
    <source>
        <dbReference type="EMBL" id="CAH1266425.1"/>
    </source>
</evidence>
<dbReference type="PANTHER" id="PTHR12147:SF26">
    <property type="entry name" value="PEPTIDASE M28 DOMAIN-CONTAINING PROTEIN"/>
    <property type="match status" value="1"/>
</dbReference>
<feature type="signal peptide" evidence="4">
    <location>
        <begin position="1"/>
        <end position="20"/>
    </location>
</feature>
<evidence type="ECO:0000256" key="3">
    <source>
        <dbReference type="SAM" id="Phobius"/>
    </source>
</evidence>
<dbReference type="Gene3D" id="3.40.630.10">
    <property type="entry name" value="Zn peptidases"/>
    <property type="match status" value="1"/>
</dbReference>
<dbReference type="Proteomes" id="UP000838412">
    <property type="component" value="Chromosome 5"/>
</dbReference>
<comment type="similarity">
    <text evidence="2">Belongs to the peptidase M28 family. M28B subfamily.</text>
</comment>